<comment type="function">
    <text evidence="16">Component of the small ribosomal subunit. The ribosome is a large ribonucleoprotein complex responsible for the synthesis of proteins in the cell. Part of the small subunit (SSU) processome, first precursor of the small eukaryotic ribosomal subunit. During the assembly of the SSU processome in the nucleolus, many ribosome biogenesis factors, an RNA chaperone and ribosomal proteins associate with the nascent pre-rRNA and work in concert to generate RNA folding, modifications, rearrangements and cleavage as well as targeted degradation of pre-ribosomal RNA by the RNA exosome.</text>
</comment>
<dbReference type="SUPFAM" id="SSF50249">
    <property type="entry name" value="Nucleic acid-binding proteins"/>
    <property type="match status" value="1"/>
</dbReference>
<keyword evidence="9" id="KW-0689">Ribosomal protein</keyword>
<dbReference type="Proteomes" id="UP000515203">
    <property type="component" value="Unplaced"/>
</dbReference>
<dbReference type="CDD" id="cd00364">
    <property type="entry name" value="Ribosomal_uS17"/>
    <property type="match status" value="1"/>
</dbReference>
<gene>
    <name evidence="20" type="primary">LOC105743270</name>
</gene>
<evidence type="ECO:0000256" key="13">
    <source>
        <dbReference type="ARBA" id="ARBA00023288"/>
    </source>
</evidence>
<evidence type="ECO:0000256" key="5">
    <source>
        <dbReference type="ARBA" id="ARBA00022553"/>
    </source>
</evidence>
<keyword evidence="4" id="KW-0963">Cytoplasm</keyword>
<dbReference type="Pfam" id="PF16205">
    <property type="entry name" value="Ribosomal_S17_N"/>
    <property type="match status" value="1"/>
</dbReference>
<evidence type="ECO:0000256" key="15">
    <source>
        <dbReference type="ARBA" id="ARBA00035471"/>
    </source>
</evidence>
<dbReference type="PANTHER" id="PTHR10744:SF52">
    <property type="entry name" value="SMALL RIBOSOMAL SUBUNIT PROTEIN US17"/>
    <property type="match status" value="1"/>
</dbReference>
<evidence type="ECO:0000313" key="19">
    <source>
        <dbReference type="Proteomes" id="UP000515203"/>
    </source>
</evidence>
<evidence type="ECO:0000256" key="12">
    <source>
        <dbReference type="ARBA" id="ARBA00023274"/>
    </source>
</evidence>
<dbReference type="GO" id="GO:0022627">
    <property type="term" value="C:cytosolic small ribosomal subunit"/>
    <property type="evidence" value="ECO:0007669"/>
    <property type="project" value="TreeGrafter"/>
</dbReference>
<comment type="similarity">
    <text evidence="2">Belongs to the universal ribosomal protein uS17 family.</text>
</comment>
<name>A0A6P3VD54_OCTDE</name>
<keyword evidence="7" id="KW-0694">RNA-binding</keyword>
<dbReference type="InterPro" id="IPR032440">
    <property type="entry name" value="Ribosomal_uS17_N"/>
</dbReference>
<proteinExistence type="inferred from homology"/>
<dbReference type="InterPro" id="IPR012340">
    <property type="entry name" value="NA-bd_OB-fold"/>
</dbReference>
<dbReference type="GO" id="GO:0019843">
    <property type="term" value="F:rRNA binding"/>
    <property type="evidence" value="ECO:0007669"/>
    <property type="project" value="UniProtKB-KW"/>
</dbReference>
<evidence type="ECO:0000259" key="18">
    <source>
        <dbReference type="Pfam" id="PF16205"/>
    </source>
</evidence>
<dbReference type="Pfam" id="PF00366">
    <property type="entry name" value="Ribosomal_S17"/>
    <property type="match status" value="1"/>
</dbReference>
<keyword evidence="12" id="KW-0687">Ribonucleoprotein</keyword>
<keyword evidence="13" id="KW-0449">Lipoprotein</keyword>
<evidence type="ECO:0000256" key="1">
    <source>
        <dbReference type="ARBA" id="ARBA00004496"/>
    </source>
</evidence>
<sequence>MADIQTEPTYQKKPNVFQNNKRVLLEETGMEKLPWYYKNIGLGFKTPNKAIEGTYIDNKFPFSTNIFTQGRILSGMVTKMKIQRTTVTCQDYLYYILKYNCFEKRHRNLSVHLFPCSRDVQISDIVTEYECRSLSKTVCFNVLKVTKSSGTKKQFQKF</sequence>
<evidence type="ECO:0000256" key="16">
    <source>
        <dbReference type="ARBA" id="ARBA00045441"/>
    </source>
</evidence>
<keyword evidence="3" id="KW-0488">Methylation</keyword>
<keyword evidence="6" id="KW-0699">rRNA-binding</keyword>
<evidence type="ECO:0000256" key="4">
    <source>
        <dbReference type="ARBA" id="ARBA00022490"/>
    </source>
</evidence>
<evidence type="ECO:0000256" key="6">
    <source>
        <dbReference type="ARBA" id="ARBA00022730"/>
    </source>
</evidence>
<keyword evidence="8" id="KW-0164">Citrullination</keyword>
<accession>A0A6P3VD54</accession>
<evidence type="ECO:0000256" key="8">
    <source>
        <dbReference type="ARBA" id="ARBA00022934"/>
    </source>
</evidence>
<dbReference type="OrthoDB" id="191686at2759"/>
<evidence type="ECO:0000256" key="11">
    <source>
        <dbReference type="ARBA" id="ARBA00023139"/>
    </source>
</evidence>
<dbReference type="GeneID" id="105743270"/>
<evidence type="ECO:0000313" key="20">
    <source>
        <dbReference type="RefSeq" id="XP_012371987.1"/>
    </source>
</evidence>
<evidence type="ECO:0000256" key="3">
    <source>
        <dbReference type="ARBA" id="ARBA00022481"/>
    </source>
</evidence>
<dbReference type="RefSeq" id="XP_012371987.1">
    <property type="nucleotide sequence ID" value="XM_012516533.1"/>
</dbReference>
<dbReference type="AlphaFoldDB" id="A0A6P3VD54"/>
<protein>
    <recommendedName>
        <fullName evidence="14">Small ribosomal subunit protein uS17</fullName>
    </recommendedName>
    <alternativeName>
        <fullName evidence="15">40S ribosomal protein S11</fullName>
    </alternativeName>
</protein>
<dbReference type="GO" id="GO:0006412">
    <property type="term" value="P:translation"/>
    <property type="evidence" value="ECO:0007669"/>
    <property type="project" value="InterPro"/>
</dbReference>
<evidence type="ECO:0000256" key="17">
    <source>
        <dbReference type="ARBA" id="ARBA00046547"/>
    </source>
</evidence>
<feature type="domain" description="Small ribosomal subunit protein uS17 N-terminal" evidence="18">
    <location>
        <begin position="5"/>
        <end position="73"/>
    </location>
</feature>
<evidence type="ECO:0000256" key="14">
    <source>
        <dbReference type="ARBA" id="ARBA00035164"/>
    </source>
</evidence>
<comment type="subunit">
    <text evidence="17">Component of the small ribosomal subunit. Part of the small subunit (SSU) processome, composed of more than 70 proteins and the RNA chaperone small nucleolar RNA (snoRNA) U3.</text>
</comment>
<dbReference type="FunFam" id="2.40.50.1000:FF:000008">
    <property type="entry name" value="40S ribosomal protein S11"/>
    <property type="match status" value="1"/>
</dbReference>
<keyword evidence="19" id="KW-1185">Reference proteome</keyword>
<dbReference type="InParanoid" id="A0A6P3VD54"/>
<keyword evidence="10" id="KW-0007">Acetylation</keyword>
<evidence type="ECO:0000256" key="2">
    <source>
        <dbReference type="ARBA" id="ARBA00010254"/>
    </source>
</evidence>
<dbReference type="Gene3D" id="2.40.50.1000">
    <property type="match status" value="1"/>
</dbReference>
<evidence type="ECO:0000256" key="7">
    <source>
        <dbReference type="ARBA" id="ARBA00022884"/>
    </source>
</evidence>
<dbReference type="PANTHER" id="PTHR10744">
    <property type="entry name" value="40S RIBOSOMAL PROTEIN S11 FAMILY MEMBER"/>
    <property type="match status" value="1"/>
</dbReference>
<reference evidence="20" key="1">
    <citation type="submission" date="2025-08" db="UniProtKB">
        <authorList>
            <consortium name="RefSeq"/>
        </authorList>
    </citation>
    <scope>IDENTIFICATION</scope>
</reference>
<keyword evidence="5" id="KW-0597">Phosphoprotein</keyword>
<organism evidence="19 20">
    <name type="scientific">Octodon degus</name>
    <name type="common">Degu</name>
    <name type="synonym">Sciurus degus</name>
    <dbReference type="NCBI Taxonomy" id="10160"/>
    <lineage>
        <taxon>Eukaryota</taxon>
        <taxon>Metazoa</taxon>
        <taxon>Chordata</taxon>
        <taxon>Craniata</taxon>
        <taxon>Vertebrata</taxon>
        <taxon>Euteleostomi</taxon>
        <taxon>Mammalia</taxon>
        <taxon>Eutheria</taxon>
        <taxon>Euarchontoglires</taxon>
        <taxon>Glires</taxon>
        <taxon>Rodentia</taxon>
        <taxon>Hystricomorpha</taxon>
        <taxon>Octodontidae</taxon>
        <taxon>Octodon</taxon>
    </lineage>
</organism>
<evidence type="ECO:0000256" key="10">
    <source>
        <dbReference type="ARBA" id="ARBA00022990"/>
    </source>
</evidence>
<evidence type="ECO:0000256" key="9">
    <source>
        <dbReference type="ARBA" id="ARBA00022980"/>
    </source>
</evidence>
<dbReference type="InterPro" id="IPR000266">
    <property type="entry name" value="Ribosomal_uS17"/>
</dbReference>
<dbReference type="GO" id="GO:0003735">
    <property type="term" value="F:structural constituent of ribosome"/>
    <property type="evidence" value="ECO:0007669"/>
    <property type="project" value="InterPro"/>
</dbReference>
<keyword evidence="11" id="KW-0564">Palmitate</keyword>
<comment type="subcellular location">
    <subcellularLocation>
        <location evidence="1">Cytoplasm</location>
    </subcellularLocation>
</comment>